<dbReference type="Proteomes" id="UP000006764">
    <property type="component" value="Chromosome"/>
</dbReference>
<keyword evidence="5" id="KW-1185">Reference proteome</keyword>
<name>A0A0B4XJB9_9GAMM</name>
<feature type="chain" id="PRO_5002098871" evidence="2">
    <location>
        <begin position="36"/>
        <end position="641"/>
    </location>
</feature>
<organism evidence="4 5">
    <name type="scientific">Isoalcanivorax pacificus W11-5</name>
    <dbReference type="NCBI Taxonomy" id="391936"/>
    <lineage>
        <taxon>Bacteria</taxon>
        <taxon>Pseudomonadati</taxon>
        <taxon>Pseudomonadota</taxon>
        <taxon>Gammaproteobacteria</taxon>
        <taxon>Oceanospirillales</taxon>
        <taxon>Alcanivoracaceae</taxon>
        <taxon>Isoalcanivorax</taxon>
    </lineage>
</organism>
<protein>
    <submittedName>
        <fullName evidence="4">Oligopeptide ABC transporter periplasmic peptide-binding protein</fullName>
    </submittedName>
</protein>
<dbReference type="PIRSF" id="PIRSF002741">
    <property type="entry name" value="MppA"/>
    <property type="match status" value="1"/>
</dbReference>
<dbReference type="Gene3D" id="3.10.105.10">
    <property type="entry name" value="Dipeptide-binding Protein, Domain 3"/>
    <property type="match status" value="1"/>
</dbReference>
<proteinExistence type="predicted"/>
<dbReference type="InterPro" id="IPR039424">
    <property type="entry name" value="SBP_5"/>
</dbReference>
<evidence type="ECO:0000256" key="2">
    <source>
        <dbReference type="SAM" id="SignalP"/>
    </source>
</evidence>
<evidence type="ECO:0000313" key="4">
    <source>
        <dbReference type="EMBL" id="AJD48379.1"/>
    </source>
</evidence>
<evidence type="ECO:0000313" key="5">
    <source>
        <dbReference type="Proteomes" id="UP000006764"/>
    </source>
</evidence>
<evidence type="ECO:0000259" key="3">
    <source>
        <dbReference type="Pfam" id="PF00496"/>
    </source>
</evidence>
<dbReference type="PANTHER" id="PTHR30290">
    <property type="entry name" value="PERIPLASMIC BINDING COMPONENT OF ABC TRANSPORTER"/>
    <property type="match status" value="1"/>
</dbReference>
<dbReference type="PANTHER" id="PTHR30290:SF64">
    <property type="entry name" value="ABC TRANSPORTER PERIPLASMIC BINDING PROTEIN"/>
    <property type="match status" value="1"/>
</dbReference>
<feature type="signal peptide" evidence="2">
    <location>
        <begin position="1"/>
        <end position="35"/>
    </location>
</feature>
<evidence type="ECO:0000256" key="1">
    <source>
        <dbReference type="ARBA" id="ARBA00022729"/>
    </source>
</evidence>
<dbReference type="EMBL" id="CP004387">
    <property type="protein sequence ID" value="AJD48379.1"/>
    <property type="molecule type" value="Genomic_DNA"/>
</dbReference>
<dbReference type="HOGENOM" id="CLU_023171_0_0_6"/>
<dbReference type="RefSeq" id="WP_008735425.1">
    <property type="nucleotide sequence ID" value="NZ_CP004387.1"/>
</dbReference>
<dbReference type="OrthoDB" id="9803988at2"/>
<dbReference type="AlphaFoldDB" id="A0A0B4XJB9"/>
<dbReference type="InterPro" id="IPR000914">
    <property type="entry name" value="SBP_5_dom"/>
</dbReference>
<dbReference type="InterPro" id="IPR030678">
    <property type="entry name" value="Peptide/Ni-bd"/>
</dbReference>
<gene>
    <name evidence="4" type="ORF">S7S_09835</name>
</gene>
<dbReference type="GO" id="GO:1904680">
    <property type="term" value="F:peptide transmembrane transporter activity"/>
    <property type="evidence" value="ECO:0007669"/>
    <property type="project" value="TreeGrafter"/>
</dbReference>
<dbReference type="GO" id="GO:0042884">
    <property type="term" value="P:microcin transport"/>
    <property type="evidence" value="ECO:0007669"/>
    <property type="project" value="TreeGrafter"/>
</dbReference>
<dbReference type="STRING" id="391936.S7S_09835"/>
<dbReference type="Gene3D" id="3.40.190.10">
    <property type="entry name" value="Periplasmic binding protein-like II"/>
    <property type="match status" value="1"/>
</dbReference>
<reference evidence="4 5" key="1">
    <citation type="journal article" date="2012" name="J. Bacteriol.">
        <title>Genome sequence of an alkane-degrading bacterium, Alcanivorax pacificus type strain W11-5, isolated from deep sea sediment.</title>
        <authorList>
            <person name="Lai Q."/>
            <person name="Shao Z."/>
        </authorList>
    </citation>
    <scope>NUCLEOTIDE SEQUENCE [LARGE SCALE GENOMIC DNA]</scope>
    <source>
        <strain evidence="4 5">W11-5</strain>
    </source>
</reference>
<feature type="domain" description="Solute-binding protein family 5" evidence="3">
    <location>
        <begin position="161"/>
        <end position="533"/>
    </location>
</feature>
<keyword evidence="1 2" id="KW-0732">Signal</keyword>
<dbReference type="GO" id="GO:0015833">
    <property type="term" value="P:peptide transport"/>
    <property type="evidence" value="ECO:0007669"/>
    <property type="project" value="TreeGrafter"/>
</dbReference>
<dbReference type="CDD" id="cd08497">
    <property type="entry name" value="MbnE-like"/>
    <property type="match status" value="1"/>
</dbReference>
<dbReference type="GO" id="GO:0030288">
    <property type="term" value="C:outer membrane-bounded periplasmic space"/>
    <property type="evidence" value="ECO:0007669"/>
    <property type="project" value="TreeGrafter"/>
</dbReference>
<accession>A0A0B4XJB9</accession>
<dbReference type="GO" id="GO:0043190">
    <property type="term" value="C:ATP-binding cassette (ABC) transporter complex"/>
    <property type="evidence" value="ECO:0007669"/>
    <property type="project" value="InterPro"/>
</dbReference>
<dbReference type="SUPFAM" id="SSF53850">
    <property type="entry name" value="Periplasmic binding protein-like II"/>
    <property type="match status" value="1"/>
</dbReference>
<sequence length="641" mass="72861">MWTFATHPERPNPAGRRPGWLLASFLCLVTGLVRAGDAGSGDDTTTPQPAAEQIIISHGYSPFGELKYPADFHHFDYVNPDAPKGGTLRLFGFGSFDSLNPYVISGTSPAGTPGASVFGFLETTDTLLMGSGSHNRVGDEPGSAYGLIAKTVEYPASLDWVIFRLRPEARFSDGTPITAEDAVFSFNLLREQGHPRYQLMLRDVESAEMLDAHSVRYHLTGDSRRDLPLVIGDLPVLPAHYWRERAFAGTLEPPVISSPYRISRVRPGRQIVFERVDNYWARDLPVNRGRYNFDRVVIDYYRDAQVGFEAFKSGGYDLHLDYVAKHWATAYDVPAVRDGRILRAEIPHRIPKPTQAFFINQRRAPLDDRRVREALNLLFDFEWTNQTIFNGAYVRSESWFPNSLNHAEGLPTERELALLEPWREQLPPALFTQPFRHPVSDGSGNIRARMRQALALLDEAGWAPRGRYLRHKDTDAPLKLEILNYQTPGMTRVVEPWLRNLERIGIQASYRAVDLATYKERLDRFDYDITIFVLPQRAYPGAELVDYLHSRSADVPGSRNYSRVSDPVVDALVDASMNASTEADYHAAIKALDRVLLWQHYSVPHWYIDHHRLAWWDKFGRPDAPMPYILGTETWWAKGKP</sequence>
<dbReference type="Pfam" id="PF00496">
    <property type="entry name" value="SBP_bac_5"/>
    <property type="match status" value="1"/>
</dbReference>
<dbReference type="KEGG" id="apac:S7S_09835"/>